<gene>
    <name evidence="1" type="ORF">VFPBJ_07947</name>
</gene>
<organism evidence="1 2">
    <name type="scientific">Purpureocillium lilacinum</name>
    <name type="common">Paecilomyces lilacinus</name>
    <dbReference type="NCBI Taxonomy" id="33203"/>
    <lineage>
        <taxon>Eukaryota</taxon>
        <taxon>Fungi</taxon>
        <taxon>Dikarya</taxon>
        <taxon>Ascomycota</taxon>
        <taxon>Pezizomycotina</taxon>
        <taxon>Sordariomycetes</taxon>
        <taxon>Hypocreomycetidae</taxon>
        <taxon>Hypocreales</taxon>
        <taxon>Ophiocordycipitaceae</taxon>
        <taxon>Purpureocillium</taxon>
    </lineage>
</organism>
<accession>A0A179GHY8</accession>
<evidence type="ECO:0000313" key="2">
    <source>
        <dbReference type="Proteomes" id="UP000078240"/>
    </source>
</evidence>
<protein>
    <submittedName>
        <fullName evidence="1">Uncharacterized protein</fullName>
    </submittedName>
</protein>
<reference evidence="1 2" key="1">
    <citation type="submission" date="2016-01" db="EMBL/GenBank/DDBJ databases">
        <title>Biosynthesis of antibiotic leucinostatins and their inhibition on Phytophthora in bio-control Purpureocillium lilacinum.</title>
        <authorList>
            <person name="Wang G."/>
            <person name="Liu Z."/>
            <person name="Lin R."/>
            <person name="Li E."/>
            <person name="Mao Z."/>
            <person name="Ling J."/>
            <person name="Yin W."/>
            <person name="Xie B."/>
        </authorList>
    </citation>
    <scope>NUCLEOTIDE SEQUENCE [LARGE SCALE GENOMIC DNA]</scope>
    <source>
        <strain evidence="1">PLBJ-1</strain>
    </source>
</reference>
<proteinExistence type="predicted"/>
<dbReference type="AlphaFoldDB" id="A0A179GHY8"/>
<comment type="caution">
    <text evidence="1">The sequence shown here is derived from an EMBL/GenBank/DDBJ whole genome shotgun (WGS) entry which is preliminary data.</text>
</comment>
<name>A0A179GHY8_PURLI</name>
<dbReference type="EMBL" id="LSBH01000006">
    <property type="protein sequence ID" value="OAQ77475.1"/>
    <property type="molecule type" value="Genomic_DNA"/>
</dbReference>
<dbReference type="Proteomes" id="UP000078240">
    <property type="component" value="Unassembled WGS sequence"/>
</dbReference>
<sequence>MHDSRRRTQAPLGLLRQVRQLFPALLSCGPSSKCPHRQCQGKHPLPGVMTTTHLSHQIVASGSSIVSAGPAQRRSGRMENRGPGIWNEVWVSWWRRHTDDSCPALPGSFVPSSPPMPPRACTHVGQRNLAQRRRARTSGAWVVQQRS</sequence>
<evidence type="ECO:0000313" key="1">
    <source>
        <dbReference type="EMBL" id="OAQ77475.1"/>
    </source>
</evidence>